<evidence type="ECO:0000313" key="1">
    <source>
        <dbReference type="EMBL" id="KAF7814489.1"/>
    </source>
</evidence>
<sequence>MGKKACETPLIRTKWIIGIKLGREYDKSNKLINVVTCLINVITFNNREM</sequence>
<reference evidence="1" key="1">
    <citation type="submission" date="2020-09" db="EMBL/GenBank/DDBJ databases">
        <title>Genome-Enabled Discovery of Anthraquinone Biosynthesis in Senna tora.</title>
        <authorList>
            <person name="Kang S.-H."/>
            <person name="Pandey R.P."/>
            <person name="Lee C.-M."/>
            <person name="Sim J.-S."/>
            <person name="Jeong J.-T."/>
            <person name="Choi B.-S."/>
            <person name="Jung M."/>
            <person name="Ginzburg D."/>
            <person name="Zhao K."/>
            <person name="Won S.Y."/>
            <person name="Oh T.-J."/>
            <person name="Yu Y."/>
            <person name="Kim N.-H."/>
            <person name="Lee O.R."/>
            <person name="Lee T.-H."/>
            <person name="Bashyal P."/>
            <person name="Kim T.-S."/>
            <person name="Lee W.-H."/>
            <person name="Kawkins C."/>
            <person name="Kim C.-K."/>
            <person name="Kim J.S."/>
            <person name="Ahn B.O."/>
            <person name="Rhee S.Y."/>
            <person name="Sohng J.K."/>
        </authorList>
    </citation>
    <scope>NUCLEOTIDE SEQUENCE</scope>
    <source>
        <tissue evidence="1">Leaf</tissue>
    </source>
</reference>
<organism evidence="1 2">
    <name type="scientific">Senna tora</name>
    <dbReference type="NCBI Taxonomy" id="362788"/>
    <lineage>
        <taxon>Eukaryota</taxon>
        <taxon>Viridiplantae</taxon>
        <taxon>Streptophyta</taxon>
        <taxon>Embryophyta</taxon>
        <taxon>Tracheophyta</taxon>
        <taxon>Spermatophyta</taxon>
        <taxon>Magnoliopsida</taxon>
        <taxon>eudicotyledons</taxon>
        <taxon>Gunneridae</taxon>
        <taxon>Pentapetalae</taxon>
        <taxon>rosids</taxon>
        <taxon>fabids</taxon>
        <taxon>Fabales</taxon>
        <taxon>Fabaceae</taxon>
        <taxon>Caesalpinioideae</taxon>
        <taxon>Cassia clade</taxon>
        <taxon>Senna</taxon>
    </lineage>
</organism>
<gene>
    <name evidence="1" type="ORF">G2W53_028458</name>
</gene>
<name>A0A834WET7_9FABA</name>
<keyword evidence="2" id="KW-1185">Reference proteome</keyword>
<accession>A0A834WET7</accession>
<dbReference type="AlphaFoldDB" id="A0A834WET7"/>
<protein>
    <submittedName>
        <fullName evidence="1">Uncharacterized protein</fullName>
    </submittedName>
</protein>
<dbReference type="EMBL" id="JAAIUW010000009">
    <property type="protein sequence ID" value="KAF7814489.1"/>
    <property type="molecule type" value="Genomic_DNA"/>
</dbReference>
<comment type="caution">
    <text evidence="1">The sequence shown here is derived from an EMBL/GenBank/DDBJ whole genome shotgun (WGS) entry which is preliminary data.</text>
</comment>
<proteinExistence type="predicted"/>
<dbReference type="Proteomes" id="UP000634136">
    <property type="component" value="Unassembled WGS sequence"/>
</dbReference>
<evidence type="ECO:0000313" key="2">
    <source>
        <dbReference type="Proteomes" id="UP000634136"/>
    </source>
</evidence>